<dbReference type="Gene3D" id="3.30.390.50">
    <property type="entry name" value="CO dehydrogenase flavoprotein, C-terminal domain"/>
    <property type="match status" value="1"/>
</dbReference>
<dbReference type="STRING" id="410359.Pcal_0889"/>
<dbReference type="EMBL" id="CP000561">
    <property type="protein sequence ID" value="ABO08315.1"/>
    <property type="molecule type" value="Genomic_DNA"/>
</dbReference>
<dbReference type="InterPro" id="IPR005107">
    <property type="entry name" value="CO_DH_flav_C"/>
</dbReference>
<dbReference type="GO" id="GO:0071949">
    <property type="term" value="F:FAD binding"/>
    <property type="evidence" value="ECO:0007669"/>
    <property type="project" value="InterPro"/>
</dbReference>
<organism evidence="5 6">
    <name type="scientific">Pyrobaculum calidifontis (strain DSM 21063 / JCM 11548 / VA1)</name>
    <dbReference type="NCBI Taxonomy" id="410359"/>
    <lineage>
        <taxon>Archaea</taxon>
        <taxon>Thermoproteota</taxon>
        <taxon>Thermoprotei</taxon>
        <taxon>Thermoproteales</taxon>
        <taxon>Thermoproteaceae</taxon>
        <taxon>Pyrobaculum</taxon>
    </lineage>
</organism>
<dbReference type="Pfam" id="PF03450">
    <property type="entry name" value="CO_deh_flav_C"/>
    <property type="match status" value="1"/>
</dbReference>
<dbReference type="HOGENOM" id="CLU_058050_3_0_2"/>
<dbReference type="InterPro" id="IPR016169">
    <property type="entry name" value="FAD-bd_PCMH_sub2"/>
</dbReference>
<dbReference type="InterPro" id="IPR016167">
    <property type="entry name" value="FAD-bd_PCMH_sub1"/>
</dbReference>
<dbReference type="SUPFAM" id="SSF56176">
    <property type="entry name" value="FAD-binding/transporter-associated domain-like"/>
    <property type="match status" value="1"/>
</dbReference>
<keyword evidence="1" id="KW-0285">Flavoprotein</keyword>
<dbReference type="PANTHER" id="PTHR42659:SF2">
    <property type="entry name" value="XANTHINE DEHYDROGENASE SUBUNIT C-RELATED"/>
    <property type="match status" value="1"/>
</dbReference>
<dbReference type="SUPFAM" id="SSF55447">
    <property type="entry name" value="CO dehydrogenase flavoprotein C-terminal domain-like"/>
    <property type="match status" value="1"/>
</dbReference>
<sequence>MYPPEFEYVKVYTVGEAVRRLSAEGAVALAGGQSLIPLLKLRLISPTLVVDLGGIRELRYVQYGDVVKIGALTRHYELENSPCPLLRETARRIGDQQIRSLGTVGGSLAHADPLGDWPVAMLAAGASLVAEGPSGRREVEVDDFFRGPYSTALERGEVLTEVRLKCPPRVAFVKFSRRHNDFALVAVAVAAEVEEGHVKWVRIAASGVADKPIRLKKAEAAALGSRLSKDAVVEIAEVAAKEVEPPSDFRASSEYRRALVKVGVKRALERL</sequence>
<feature type="domain" description="FAD-binding PCMH-type" evidence="4">
    <location>
        <begin position="1"/>
        <end position="169"/>
    </location>
</feature>
<keyword evidence="2" id="KW-0274">FAD</keyword>
<dbReference type="InterPro" id="IPR016166">
    <property type="entry name" value="FAD-bd_PCMH"/>
</dbReference>
<evidence type="ECO:0000256" key="1">
    <source>
        <dbReference type="ARBA" id="ARBA00022630"/>
    </source>
</evidence>
<gene>
    <name evidence="5" type="ordered locus">Pcal_0889</name>
</gene>
<dbReference type="InterPro" id="IPR051312">
    <property type="entry name" value="Diverse_Substr_Oxidored"/>
</dbReference>
<keyword evidence="6" id="KW-1185">Reference proteome</keyword>
<evidence type="ECO:0000313" key="6">
    <source>
        <dbReference type="Proteomes" id="UP000001431"/>
    </source>
</evidence>
<dbReference type="AlphaFoldDB" id="A3MUJ8"/>
<dbReference type="PANTHER" id="PTHR42659">
    <property type="entry name" value="XANTHINE DEHYDROGENASE SUBUNIT C-RELATED"/>
    <property type="match status" value="1"/>
</dbReference>
<protein>
    <submittedName>
        <fullName evidence="5">Glyceraldehyde oxidoreductase medium chain</fullName>
        <ecNumber evidence="5">1.2.-.-</ecNumber>
    </submittedName>
</protein>
<proteinExistence type="predicted"/>
<dbReference type="SMART" id="SM01092">
    <property type="entry name" value="CO_deh_flav_C"/>
    <property type="match status" value="1"/>
</dbReference>
<dbReference type="InterPro" id="IPR036683">
    <property type="entry name" value="CO_DH_flav_C_dom_sf"/>
</dbReference>
<evidence type="ECO:0000259" key="4">
    <source>
        <dbReference type="PROSITE" id="PS51387"/>
    </source>
</evidence>
<dbReference type="Gene3D" id="3.30.43.10">
    <property type="entry name" value="Uridine Diphospho-n-acetylenolpyruvylglucosamine Reductase, domain 2"/>
    <property type="match status" value="1"/>
</dbReference>
<evidence type="ECO:0000256" key="3">
    <source>
        <dbReference type="ARBA" id="ARBA00023002"/>
    </source>
</evidence>
<evidence type="ECO:0000256" key="2">
    <source>
        <dbReference type="ARBA" id="ARBA00022827"/>
    </source>
</evidence>
<dbReference type="Pfam" id="PF00941">
    <property type="entry name" value="FAD_binding_5"/>
    <property type="match status" value="1"/>
</dbReference>
<dbReference type="Gene3D" id="3.30.465.10">
    <property type="match status" value="1"/>
</dbReference>
<dbReference type="eggNOG" id="arCOG01926">
    <property type="taxonomic scope" value="Archaea"/>
</dbReference>
<name>A3MUJ8_PYRCJ</name>
<dbReference type="PROSITE" id="PS51387">
    <property type="entry name" value="FAD_PCMH"/>
    <property type="match status" value="1"/>
</dbReference>
<dbReference type="RefSeq" id="WP_011849573.1">
    <property type="nucleotide sequence ID" value="NC_009073.1"/>
</dbReference>
<dbReference type="OrthoDB" id="19205at2157"/>
<dbReference type="KEGG" id="pcl:Pcal_0889"/>
<reference evidence="5" key="1">
    <citation type="submission" date="2007-02" db="EMBL/GenBank/DDBJ databases">
        <title>Complete sequence of Pyrobaculum calidifontis JCM 11548.</title>
        <authorList>
            <consortium name="US DOE Joint Genome Institute"/>
            <person name="Copeland A."/>
            <person name="Lucas S."/>
            <person name="Lapidus A."/>
            <person name="Barry K."/>
            <person name="Glavina del Rio T."/>
            <person name="Dalin E."/>
            <person name="Tice H."/>
            <person name="Pitluck S."/>
            <person name="Chain P."/>
            <person name="Malfatti S."/>
            <person name="Shin M."/>
            <person name="Vergez L."/>
            <person name="Schmutz J."/>
            <person name="Larimer F."/>
            <person name="Land M."/>
            <person name="Hauser L."/>
            <person name="Kyrpides N."/>
            <person name="Mikhailova N."/>
            <person name="Cozen A.E."/>
            <person name="Fitz-Gibbon S.T."/>
            <person name="House C.H."/>
            <person name="Saltikov C."/>
            <person name="Lowe T.M."/>
            <person name="Richardson P."/>
        </authorList>
    </citation>
    <scope>NUCLEOTIDE SEQUENCE [LARGE SCALE GENOMIC DNA]</scope>
    <source>
        <strain evidence="5">JCM 11548</strain>
    </source>
</reference>
<dbReference type="GeneID" id="4909318"/>
<dbReference type="Proteomes" id="UP000001431">
    <property type="component" value="Chromosome"/>
</dbReference>
<dbReference type="GO" id="GO:0016491">
    <property type="term" value="F:oxidoreductase activity"/>
    <property type="evidence" value="ECO:0007669"/>
    <property type="project" value="UniProtKB-KW"/>
</dbReference>
<dbReference type="EC" id="1.2.-.-" evidence="5"/>
<dbReference type="InterPro" id="IPR036318">
    <property type="entry name" value="FAD-bd_PCMH-like_sf"/>
</dbReference>
<dbReference type="InterPro" id="IPR002346">
    <property type="entry name" value="Mopterin_DH_FAD-bd"/>
</dbReference>
<accession>A3MUJ8</accession>
<keyword evidence="3 5" id="KW-0560">Oxidoreductase</keyword>
<evidence type="ECO:0000313" key="5">
    <source>
        <dbReference type="EMBL" id="ABO08315.1"/>
    </source>
</evidence>